<dbReference type="PATRIC" id="fig|442562.3.peg.838"/>
<dbReference type="OrthoDB" id="7877284at2"/>
<sequence>MAVALMGLAGCETQSHMEAAGNAAAKALFDEAHESNGVLTERVLDMPVTDVADLPTTGAAVYDGYAGLGMGTTRNTALVGEASLTADFRQGTVTGTLDNFVGQVDGGSYKAFDGSLDVRRGHVGGAAGNGFAADVSGELSRGVDHVVVDGGLIGDFHSRGGDEAVALRGMTTPETVFTLNGTDYAGGMTVVGTR</sequence>
<protein>
    <recommendedName>
        <fullName evidence="3">Transferrin-binding protein B C-lobe/N-lobe beta barrel domain-containing protein</fullName>
    </recommendedName>
</protein>
<evidence type="ECO:0000313" key="2">
    <source>
        <dbReference type="Proteomes" id="UP000019666"/>
    </source>
</evidence>
<comment type="caution">
    <text evidence="1">The sequence shown here is derived from an EMBL/GenBank/DDBJ whole genome shotgun (WGS) entry which is preliminary data.</text>
</comment>
<dbReference type="SUPFAM" id="SSF56925">
    <property type="entry name" value="OMPA-like"/>
    <property type="match status" value="1"/>
</dbReference>
<dbReference type="AlphaFoldDB" id="A0A017HU56"/>
<evidence type="ECO:0000313" key="1">
    <source>
        <dbReference type="EMBL" id="EYD77678.1"/>
    </source>
</evidence>
<proteinExistence type="predicted"/>
<name>A0A017HU56_9RHOB</name>
<dbReference type="InterPro" id="IPR011250">
    <property type="entry name" value="OMP/PagP_B-barrel"/>
</dbReference>
<evidence type="ECO:0008006" key="3">
    <source>
        <dbReference type="Google" id="ProtNLM"/>
    </source>
</evidence>
<dbReference type="EMBL" id="AOSK01000024">
    <property type="protein sequence ID" value="EYD77678.1"/>
    <property type="molecule type" value="Genomic_DNA"/>
</dbReference>
<dbReference type="STRING" id="442562.Rumeso_00844"/>
<gene>
    <name evidence="1" type="ORF">Rumeso_00844</name>
</gene>
<dbReference type="Gene3D" id="2.40.160.90">
    <property type="match status" value="1"/>
</dbReference>
<reference evidence="1 2" key="1">
    <citation type="submission" date="2013-02" db="EMBL/GenBank/DDBJ databases">
        <authorList>
            <person name="Fiebig A."/>
            <person name="Goeker M."/>
            <person name="Klenk H.-P.P."/>
        </authorList>
    </citation>
    <scope>NUCLEOTIDE SEQUENCE [LARGE SCALE GENOMIC DNA]</scope>
    <source>
        <strain evidence="1 2">DSM 19309</strain>
    </source>
</reference>
<accession>A0A017HU56</accession>
<dbReference type="RefSeq" id="WP_156362994.1">
    <property type="nucleotide sequence ID" value="NZ_KK088593.1"/>
</dbReference>
<organism evidence="1 2">
    <name type="scientific">Rubellimicrobium mesophilum DSM 19309</name>
    <dbReference type="NCBI Taxonomy" id="442562"/>
    <lineage>
        <taxon>Bacteria</taxon>
        <taxon>Pseudomonadati</taxon>
        <taxon>Pseudomonadota</taxon>
        <taxon>Alphaproteobacteria</taxon>
        <taxon>Rhodobacterales</taxon>
        <taxon>Roseobacteraceae</taxon>
        <taxon>Rubellimicrobium</taxon>
    </lineage>
</organism>
<dbReference type="Proteomes" id="UP000019666">
    <property type="component" value="Unassembled WGS sequence"/>
</dbReference>
<keyword evidence="2" id="KW-1185">Reference proteome</keyword>
<dbReference type="HOGENOM" id="CLU_1401550_0_0_5"/>